<reference evidence="3 4" key="1">
    <citation type="journal article" date="2014" name="BMC Genomics">
        <title>Comparative genome sequencing reveals chemotype-specific gene clusters in the toxigenic black mold Stachybotrys.</title>
        <authorList>
            <person name="Semeiks J."/>
            <person name="Borek D."/>
            <person name="Otwinowski Z."/>
            <person name="Grishin N.V."/>
        </authorList>
    </citation>
    <scope>NUCLEOTIDE SEQUENCE [LARGE SCALE GENOMIC DNA]</scope>
    <source>
        <strain evidence="3 4">IBT 40285</strain>
    </source>
</reference>
<evidence type="ECO:0000259" key="2">
    <source>
        <dbReference type="PROSITE" id="PS51819"/>
    </source>
</evidence>
<gene>
    <name evidence="3" type="ORF">S40285_06657</name>
</gene>
<dbReference type="STRING" id="1283841.A0A084QX96"/>
<dbReference type="PANTHER" id="PTHR43048:SF6">
    <property type="entry name" value="BLR8189 PROTEIN"/>
    <property type="match status" value="1"/>
</dbReference>
<dbReference type="GO" id="GO:0046491">
    <property type="term" value="P:L-methylmalonyl-CoA metabolic process"/>
    <property type="evidence" value="ECO:0007669"/>
    <property type="project" value="TreeGrafter"/>
</dbReference>
<dbReference type="Pfam" id="PF00903">
    <property type="entry name" value="Glyoxalase"/>
    <property type="match status" value="1"/>
</dbReference>
<proteinExistence type="predicted"/>
<dbReference type="PANTHER" id="PTHR43048">
    <property type="entry name" value="METHYLMALONYL-COA EPIMERASE"/>
    <property type="match status" value="1"/>
</dbReference>
<feature type="domain" description="VOC" evidence="2">
    <location>
        <begin position="8"/>
        <end position="153"/>
    </location>
</feature>
<keyword evidence="4" id="KW-1185">Reference proteome</keyword>
<dbReference type="InterPro" id="IPR037523">
    <property type="entry name" value="VOC_core"/>
</dbReference>
<dbReference type="OrthoDB" id="16820at2759"/>
<keyword evidence="1" id="KW-0479">Metal-binding</keyword>
<dbReference type="InParanoid" id="A0A084QX96"/>
<dbReference type="GO" id="GO:0004493">
    <property type="term" value="F:methylmalonyl-CoA epimerase activity"/>
    <property type="evidence" value="ECO:0007669"/>
    <property type="project" value="TreeGrafter"/>
</dbReference>
<dbReference type="PROSITE" id="PS51819">
    <property type="entry name" value="VOC"/>
    <property type="match status" value="1"/>
</dbReference>
<dbReference type="Proteomes" id="UP000028524">
    <property type="component" value="Unassembled WGS sequence"/>
</dbReference>
<dbReference type="OMA" id="NFEYWKT"/>
<evidence type="ECO:0000313" key="3">
    <source>
        <dbReference type="EMBL" id="KFA68581.1"/>
    </source>
</evidence>
<evidence type="ECO:0000256" key="1">
    <source>
        <dbReference type="ARBA" id="ARBA00022723"/>
    </source>
</evidence>
<dbReference type="Gene3D" id="3.10.180.10">
    <property type="entry name" value="2,3-Dihydroxybiphenyl 1,2-Dioxygenase, domain 1"/>
    <property type="match status" value="1"/>
</dbReference>
<organism evidence="3 4">
    <name type="scientific">Stachybotrys chlorohalonatus (strain IBT 40285)</name>
    <dbReference type="NCBI Taxonomy" id="1283841"/>
    <lineage>
        <taxon>Eukaryota</taxon>
        <taxon>Fungi</taxon>
        <taxon>Dikarya</taxon>
        <taxon>Ascomycota</taxon>
        <taxon>Pezizomycotina</taxon>
        <taxon>Sordariomycetes</taxon>
        <taxon>Hypocreomycetidae</taxon>
        <taxon>Hypocreales</taxon>
        <taxon>Stachybotryaceae</taxon>
        <taxon>Stachybotrys</taxon>
    </lineage>
</organism>
<name>A0A084QX96_STAC4</name>
<dbReference type="InterPro" id="IPR004360">
    <property type="entry name" value="Glyas_Fos-R_dOase_dom"/>
</dbReference>
<protein>
    <recommendedName>
        <fullName evidence="2">VOC domain-containing protein</fullName>
    </recommendedName>
</protein>
<dbReference type="EMBL" id="KL659800">
    <property type="protein sequence ID" value="KFA68581.1"/>
    <property type="molecule type" value="Genomic_DNA"/>
</dbReference>
<dbReference type="InterPro" id="IPR051785">
    <property type="entry name" value="MMCE/EMCE_epimerase"/>
</dbReference>
<dbReference type="AlphaFoldDB" id="A0A084QX96"/>
<dbReference type="GO" id="GO:0046872">
    <property type="term" value="F:metal ion binding"/>
    <property type="evidence" value="ECO:0007669"/>
    <property type="project" value="UniProtKB-KW"/>
</dbReference>
<dbReference type="InterPro" id="IPR029068">
    <property type="entry name" value="Glyas_Bleomycin-R_OHBP_Dase"/>
</dbReference>
<dbReference type="HOGENOM" id="CLU_046006_7_0_1"/>
<sequence>MAPTIARPINHVAVSVQDIEAVTKWYTKNLGFQVIGGKIMHMKRADTPDSPIFTIYGDSLHEVKLAYMATGNGVGFEIFQFIKPGFRENEADFEYHRSGFFHVCVTDPTPDVLADQIVADGGSRQGSAVTLAGGVRCIYVKDPWGHVIEILSVAFDRLATMDTM</sequence>
<evidence type="ECO:0000313" key="4">
    <source>
        <dbReference type="Proteomes" id="UP000028524"/>
    </source>
</evidence>
<accession>A0A084QX96</accession>
<dbReference type="SUPFAM" id="SSF54593">
    <property type="entry name" value="Glyoxalase/Bleomycin resistance protein/Dihydroxybiphenyl dioxygenase"/>
    <property type="match status" value="1"/>
</dbReference>